<dbReference type="InterPro" id="IPR050469">
    <property type="entry name" value="Diguanylate_Cyclase"/>
</dbReference>
<organism evidence="2 3">
    <name type="scientific">Candidatus Ozemobacter sibiricus</name>
    <dbReference type="NCBI Taxonomy" id="2268124"/>
    <lineage>
        <taxon>Bacteria</taxon>
        <taxon>Candidatus Ozemobacteria</taxon>
        <taxon>Candidatus Ozemobacterales</taxon>
        <taxon>Candidatus Ozemobacteraceae</taxon>
        <taxon>Candidatus Ozemobacter</taxon>
    </lineage>
</organism>
<dbReference type="Gene3D" id="3.30.450.40">
    <property type="match status" value="1"/>
</dbReference>
<dbReference type="EMBL" id="QOQW01000006">
    <property type="protein sequence ID" value="RCK80429.1"/>
    <property type="molecule type" value="Genomic_DNA"/>
</dbReference>
<dbReference type="SMART" id="SM00267">
    <property type="entry name" value="GGDEF"/>
    <property type="match status" value="1"/>
</dbReference>
<evidence type="ECO:0000313" key="3">
    <source>
        <dbReference type="Proteomes" id="UP000252355"/>
    </source>
</evidence>
<gene>
    <name evidence="2" type="ORF">OZSIB_3175</name>
</gene>
<comment type="caution">
    <text evidence="2">The sequence shown here is derived from an EMBL/GenBank/DDBJ whole genome shotgun (WGS) entry which is preliminary data.</text>
</comment>
<dbReference type="GO" id="GO:0052621">
    <property type="term" value="F:diguanylate cyclase activity"/>
    <property type="evidence" value="ECO:0007669"/>
    <property type="project" value="TreeGrafter"/>
</dbReference>
<dbReference type="InterPro" id="IPR029787">
    <property type="entry name" value="Nucleotide_cyclase"/>
</dbReference>
<dbReference type="AlphaFoldDB" id="A0A367ZRQ8"/>
<dbReference type="PANTHER" id="PTHR45138:SF9">
    <property type="entry name" value="DIGUANYLATE CYCLASE DGCM-RELATED"/>
    <property type="match status" value="1"/>
</dbReference>
<evidence type="ECO:0000313" key="2">
    <source>
        <dbReference type="EMBL" id="RCK80429.1"/>
    </source>
</evidence>
<dbReference type="CDD" id="cd01949">
    <property type="entry name" value="GGDEF"/>
    <property type="match status" value="1"/>
</dbReference>
<dbReference type="InterPro" id="IPR000160">
    <property type="entry name" value="GGDEF_dom"/>
</dbReference>
<dbReference type="Pfam" id="PF00990">
    <property type="entry name" value="GGDEF"/>
    <property type="match status" value="1"/>
</dbReference>
<dbReference type="SUPFAM" id="SSF55073">
    <property type="entry name" value="Nucleotide cyclase"/>
    <property type="match status" value="1"/>
</dbReference>
<dbReference type="PANTHER" id="PTHR45138">
    <property type="entry name" value="REGULATORY COMPONENTS OF SENSORY TRANSDUCTION SYSTEM"/>
    <property type="match status" value="1"/>
</dbReference>
<protein>
    <submittedName>
        <fullName evidence="2">Diguanylate cyclase/phosphodiesterase (GGDEF &amp; EAL domains) with PAS/PAC sensor(S)</fullName>
    </submittedName>
</protein>
<dbReference type="PROSITE" id="PS50887">
    <property type="entry name" value="GGDEF"/>
    <property type="match status" value="1"/>
</dbReference>
<evidence type="ECO:0000259" key="1">
    <source>
        <dbReference type="PROSITE" id="PS50887"/>
    </source>
</evidence>
<proteinExistence type="predicted"/>
<sequence length="328" mass="36566">MKDRLLTALCHALQGITTETSATRILQKIFDCLKVHLHAEQSIIALKNPKTDYIEAVHCKDVFRSASCEFRRCVGNNLIGRLFYAEPLVVVTKDSPQEDYRELFLEKDYALAVATRISYGGRTLGFLASYFAEPFPVDTHVKNFFLAVGGAVSIVLEREETFKALAELRRFDPVTGLLCNSFFMHKLGEEVNKSGRFGWPLSVILLDLDNFKQILNLHGLERGQAVLVGVADELKACLRGVDVVGVAGTDEFIAFMPNTPPEQAEAVMKRFRQNLAARDFTDRRIVTSSSIGITGLRPNETLDDLVWRVQSALFAARKKGPGMIVTLP</sequence>
<accession>A0A367ZRQ8</accession>
<reference evidence="2 3" key="1">
    <citation type="submission" date="2018-05" db="EMBL/GenBank/DDBJ databases">
        <title>A metagenomic window into the 2 km-deep terrestrial subsurface aquifer revealed taxonomically and functionally diverse microbial community comprising novel uncultured bacterial lineages.</title>
        <authorList>
            <person name="Kadnikov V.V."/>
            <person name="Mardanov A.V."/>
            <person name="Beletsky A.V."/>
            <person name="Banks D."/>
            <person name="Pimenov N.V."/>
            <person name="Frank Y.A."/>
            <person name="Karnachuk O.V."/>
            <person name="Ravin N.V."/>
        </authorList>
    </citation>
    <scope>NUCLEOTIDE SEQUENCE [LARGE SCALE GENOMIC DNA]</scope>
    <source>
        <strain evidence="2">BY5</strain>
    </source>
</reference>
<dbReference type="Proteomes" id="UP000252355">
    <property type="component" value="Unassembled WGS sequence"/>
</dbReference>
<dbReference type="Gene3D" id="3.30.70.270">
    <property type="match status" value="1"/>
</dbReference>
<name>A0A367ZRQ8_9BACT</name>
<dbReference type="InterPro" id="IPR043128">
    <property type="entry name" value="Rev_trsase/Diguanyl_cyclase"/>
</dbReference>
<dbReference type="InterPro" id="IPR029016">
    <property type="entry name" value="GAF-like_dom_sf"/>
</dbReference>
<dbReference type="NCBIfam" id="TIGR00254">
    <property type="entry name" value="GGDEF"/>
    <property type="match status" value="1"/>
</dbReference>
<feature type="domain" description="GGDEF" evidence="1">
    <location>
        <begin position="199"/>
        <end position="328"/>
    </location>
</feature>
<dbReference type="SUPFAM" id="SSF55781">
    <property type="entry name" value="GAF domain-like"/>
    <property type="match status" value="1"/>
</dbReference>